<sequence length="57" mass="6699">MFTKTTQKQIRNFGKNCTVSLSSNMASMNFAQMNDFYERVNPLFNSERKSRKSRKQA</sequence>
<dbReference type="EMBL" id="CP054000">
    <property type="protein sequence ID" value="QKH79273.1"/>
    <property type="molecule type" value="Genomic_DNA"/>
</dbReference>
<protein>
    <submittedName>
        <fullName evidence="1">Uncharacterized protein</fullName>
    </submittedName>
</protein>
<gene>
    <name evidence="1" type="ORF">FOC70_02380</name>
</gene>
<name>A0A133MUH3_FINMA</name>
<evidence type="ECO:0000313" key="2">
    <source>
        <dbReference type="Proteomes" id="UP000502899"/>
    </source>
</evidence>
<dbReference type="RefSeq" id="WP_002837401.1">
    <property type="nucleotide sequence ID" value="NZ_CABKMR010000001.1"/>
</dbReference>
<dbReference type="AlphaFoldDB" id="A0A133MUH3"/>
<reference evidence="1 2" key="1">
    <citation type="submission" date="2020-05" db="EMBL/GenBank/DDBJ databases">
        <title>FDA dAtabase for Regulatory Grade micrObial Sequences (FDA-ARGOS): Supporting development and validation of Infectious Disease Dx tests.</title>
        <authorList>
            <person name="Pederson C."/>
            <person name="Tallon L."/>
            <person name="Sadzewicz L."/>
            <person name="Zhao X."/>
            <person name="Vavikolanu K."/>
            <person name="Mehta A."/>
            <person name="Aluvathingal J."/>
            <person name="Nadendla S."/>
            <person name="Myers T."/>
            <person name="Yan Y."/>
            <person name="Sichtig H."/>
        </authorList>
    </citation>
    <scope>NUCLEOTIDE SEQUENCE [LARGE SCALE GENOMIC DNA]</scope>
    <source>
        <strain evidence="1 2">FDAARGOS_764</strain>
    </source>
</reference>
<proteinExistence type="predicted"/>
<evidence type="ECO:0000313" key="1">
    <source>
        <dbReference type="EMBL" id="QKH79273.1"/>
    </source>
</evidence>
<organism evidence="1 2">
    <name type="scientific">Finegoldia magna</name>
    <name type="common">Peptostreptococcus magnus</name>
    <dbReference type="NCBI Taxonomy" id="1260"/>
    <lineage>
        <taxon>Bacteria</taxon>
        <taxon>Bacillati</taxon>
        <taxon>Bacillota</taxon>
        <taxon>Tissierellia</taxon>
        <taxon>Tissierellales</taxon>
        <taxon>Peptoniphilaceae</taxon>
        <taxon>Finegoldia</taxon>
    </lineage>
</organism>
<dbReference type="Proteomes" id="UP000502899">
    <property type="component" value="Chromosome"/>
</dbReference>
<accession>A0A133MUH3</accession>